<evidence type="ECO:0000256" key="2">
    <source>
        <dbReference type="ARBA" id="ARBA00022688"/>
    </source>
</evidence>
<dbReference type="InterPro" id="IPR028978">
    <property type="entry name" value="Chorismate_lyase_/UTRA_dom_sf"/>
</dbReference>
<evidence type="ECO:0000256" key="4">
    <source>
        <dbReference type="HAMAP-Rule" id="MF_01632"/>
    </source>
</evidence>
<keyword evidence="3 4" id="KW-0456">Lyase</keyword>
<dbReference type="SUPFAM" id="SSF64288">
    <property type="entry name" value="Chorismate lyase-like"/>
    <property type="match status" value="1"/>
</dbReference>
<gene>
    <name evidence="4" type="primary">ubiC</name>
    <name evidence="5" type="ORF">C2800_03765</name>
</gene>
<dbReference type="PANTHER" id="PTHR38683:SF1">
    <property type="entry name" value="CHORISMATE PYRUVATE-LYASE"/>
    <property type="match status" value="1"/>
</dbReference>
<dbReference type="PANTHER" id="PTHR38683">
    <property type="entry name" value="CHORISMATE PYRUVATE-LYASE"/>
    <property type="match status" value="1"/>
</dbReference>
<name>A0A849CHF8_PASMD</name>
<comment type="subcellular location">
    <subcellularLocation>
        <location evidence="4">Cytoplasm</location>
    </subcellularLocation>
</comment>
<evidence type="ECO:0000256" key="1">
    <source>
        <dbReference type="ARBA" id="ARBA00022490"/>
    </source>
</evidence>
<dbReference type="EC" id="4.1.3.40" evidence="4"/>
<evidence type="ECO:0000313" key="5">
    <source>
        <dbReference type="EMBL" id="NNI78547.1"/>
    </source>
</evidence>
<feature type="binding site" evidence="4">
    <location>
        <position position="114"/>
    </location>
    <ligand>
        <name>substrate</name>
    </ligand>
</feature>
<feature type="binding site" evidence="4">
    <location>
        <position position="157"/>
    </location>
    <ligand>
        <name>substrate</name>
    </ligand>
</feature>
<protein>
    <recommendedName>
        <fullName evidence="4">Probable chorismate pyruvate-lyase</fullName>
        <shortName evidence="4">CL</shortName>
        <shortName evidence="4">CPL</shortName>
        <ecNumber evidence="4">4.1.3.40</ecNumber>
    </recommendedName>
</protein>
<dbReference type="UniPathway" id="UPA00232"/>
<accession>A0A849CHF8</accession>
<reference evidence="5 6" key="1">
    <citation type="journal article" date="2018" name="Front. Microbiol.">
        <title>Genetic and Phylogenetic Characteristics of Pasteurella multocida Isolates From Different Host Species.</title>
        <authorList>
            <person name="Peng Z."/>
            <person name="Liang W."/>
            <person name="Wang F."/>
            <person name="Xu Z."/>
            <person name="Xie Z."/>
            <person name="Lian Z."/>
            <person name="Hua L."/>
            <person name="Zhou R."/>
            <person name="Chen H."/>
            <person name="Wu B."/>
        </authorList>
    </citation>
    <scope>NUCLEOTIDE SEQUENCE [LARGE SCALE GENOMIC DNA]</scope>
    <source>
        <strain evidence="5 6">HNA06</strain>
    </source>
</reference>
<evidence type="ECO:0000256" key="3">
    <source>
        <dbReference type="ARBA" id="ARBA00023239"/>
    </source>
</evidence>
<comment type="similarity">
    <text evidence="4">Belongs to the UbiC family.</text>
</comment>
<dbReference type="AlphaFoldDB" id="A0A849CHF8"/>
<dbReference type="Gene3D" id="3.40.1410.10">
    <property type="entry name" value="Chorismate lyase-like"/>
    <property type="match status" value="1"/>
</dbReference>
<comment type="pathway">
    <text evidence="4">Cofactor biosynthesis; ubiquinone biosynthesis.</text>
</comment>
<dbReference type="RefSeq" id="WP_005751675.1">
    <property type="nucleotide sequence ID" value="NZ_CP017961.1"/>
</dbReference>
<comment type="caution">
    <text evidence="4">Lacks conserved residue(s) required for the propagation of feature annotation.</text>
</comment>
<organism evidence="5 6">
    <name type="scientific">Pasteurella multocida</name>
    <dbReference type="NCBI Taxonomy" id="747"/>
    <lineage>
        <taxon>Bacteria</taxon>
        <taxon>Pseudomonadati</taxon>
        <taxon>Pseudomonadota</taxon>
        <taxon>Gammaproteobacteria</taxon>
        <taxon>Pasteurellales</taxon>
        <taxon>Pasteurellaceae</taxon>
        <taxon>Pasteurella</taxon>
    </lineage>
</organism>
<keyword evidence="2 4" id="KW-0831">Ubiquinone biosynthesis</keyword>
<proteinExistence type="inferred from homology"/>
<evidence type="ECO:0000313" key="6">
    <source>
        <dbReference type="Proteomes" id="UP000540079"/>
    </source>
</evidence>
<comment type="caution">
    <text evidence="5">The sequence shown here is derived from an EMBL/GenBank/DDBJ whole genome shotgun (WGS) entry which is preliminary data.</text>
</comment>
<comment type="catalytic activity">
    <reaction evidence="4">
        <text>chorismate = 4-hydroxybenzoate + pyruvate</text>
        <dbReference type="Rhea" id="RHEA:16505"/>
        <dbReference type="ChEBI" id="CHEBI:15361"/>
        <dbReference type="ChEBI" id="CHEBI:17879"/>
        <dbReference type="ChEBI" id="CHEBI:29748"/>
        <dbReference type="EC" id="4.1.3.40"/>
    </reaction>
</comment>
<dbReference type="Proteomes" id="UP000540079">
    <property type="component" value="Unassembled WGS sequence"/>
</dbReference>
<keyword evidence="4" id="KW-0670">Pyruvate</keyword>
<dbReference type="GO" id="GO:0005829">
    <property type="term" value="C:cytosol"/>
    <property type="evidence" value="ECO:0007669"/>
    <property type="project" value="TreeGrafter"/>
</dbReference>
<comment type="function">
    <text evidence="4">Removes the pyruvyl group from chorismate, with concomitant aromatization of the ring, to provide 4-hydroxybenzoate (4HB) for the ubiquinone pathway.</text>
</comment>
<dbReference type="EMBL" id="PPVL01000003">
    <property type="protein sequence ID" value="NNI78547.1"/>
    <property type="molecule type" value="Genomic_DNA"/>
</dbReference>
<dbReference type="GO" id="GO:0008813">
    <property type="term" value="F:chorismate lyase activity"/>
    <property type="evidence" value="ECO:0007669"/>
    <property type="project" value="UniProtKB-UniRule"/>
</dbReference>
<dbReference type="Pfam" id="PF04345">
    <property type="entry name" value="Chor_lyase"/>
    <property type="match status" value="1"/>
</dbReference>
<dbReference type="HAMAP" id="MF_01632">
    <property type="entry name" value="UbiC"/>
    <property type="match status" value="1"/>
</dbReference>
<sequence>MSDYSQLLQNATWQPSTDMQLPLSISSWLELSTSLTTQLKQAFGEVNVCVLAESWITTLNENERQFFPKQACPCWCREVILKSQDIPLIFARTLIPASLLTQHRELQQLGNRALGEWLFMQSDRIRQKLELTQDKNTALYARRALMSIGAENMMVAELFLTPQIFTRVVK</sequence>
<dbReference type="GO" id="GO:0006744">
    <property type="term" value="P:ubiquinone biosynthetic process"/>
    <property type="evidence" value="ECO:0007669"/>
    <property type="project" value="UniProtKB-UniRule"/>
</dbReference>
<keyword evidence="1 4" id="KW-0963">Cytoplasm</keyword>
<dbReference type="InterPro" id="IPR007440">
    <property type="entry name" value="Chorismate--pyruvate_lyase"/>
</dbReference>
<dbReference type="GO" id="GO:0042866">
    <property type="term" value="P:pyruvate biosynthetic process"/>
    <property type="evidence" value="ECO:0007669"/>
    <property type="project" value="UniProtKB-UniRule"/>
</dbReference>
<feature type="binding site" evidence="4">
    <location>
        <position position="77"/>
    </location>
    <ligand>
        <name>substrate</name>
    </ligand>
</feature>